<evidence type="ECO:0000313" key="2">
    <source>
        <dbReference type="EMBL" id="KJH70925.1"/>
    </source>
</evidence>
<proteinExistence type="predicted"/>
<comment type="caution">
    <text evidence="2">The sequence shown here is derived from an EMBL/GenBank/DDBJ whole genome shotgun (WGS) entry which is preliminary data.</text>
</comment>
<name>A0A0D8ZQB3_9CYAN</name>
<feature type="transmembrane region" description="Helical" evidence="1">
    <location>
        <begin position="38"/>
        <end position="57"/>
    </location>
</feature>
<evidence type="ECO:0000313" key="3">
    <source>
        <dbReference type="Proteomes" id="UP000032452"/>
    </source>
</evidence>
<dbReference type="EMBL" id="JYON01000016">
    <property type="protein sequence ID" value="KJH70925.1"/>
    <property type="molecule type" value="Genomic_DNA"/>
</dbReference>
<reference evidence="2 3" key="1">
    <citation type="submission" date="2015-02" db="EMBL/GenBank/DDBJ databases">
        <title>Draft genome of a novel marine cyanobacterium (Chroococcales) isolated from South Atlantic Ocean.</title>
        <authorList>
            <person name="Rigonato J."/>
            <person name="Alvarenga D.O."/>
            <person name="Branco L.H."/>
            <person name="Varani A.M."/>
            <person name="Brandini F.P."/>
            <person name="Fiore M.F."/>
        </authorList>
    </citation>
    <scope>NUCLEOTIDE SEQUENCE [LARGE SCALE GENOMIC DNA]</scope>
    <source>
        <strain evidence="2 3">CENA595</strain>
    </source>
</reference>
<dbReference type="Proteomes" id="UP000032452">
    <property type="component" value="Unassembled WGS sequence"/>
</dbReference>
<gene>
    <name evidence="2" type="ORF">UH38_15135</name>
</gene>
<keyword evidence="1" id="KW-0472">Membrane</keyword>
<keyword evidence="3" id="KW-1185">Reference proteome</keyword>
<feature type="transmembrane region" description="Helical" evidence="1">
    <location>
        <begin position="63"/>
        <end position="81"/>
    </location>
</feature>
<accession>A0A0D8ZQB3</accession>
<organism evidence="2 3">
    <name type="scientific">Aliterella atlantica CENA595</name>
    <dbReference type="NCBI Taxonomy" id="1618023"/>
    <lineage>
        <taxon>Bacteria</taxon>
        <taxon>Bacillati</taxon>
        <taxon>Cyanobacteriota</taxon>
        <taxon>Cyanophyceae</taxon>
        <taxon>Chroococcidiopsidales</taxon>
        <taxon>Aliterellaceae</taxon>
        <taxon>Aliterella</taxon>
    </lineage>
</organism>
<dbReference type="AlphaFoldDB" id="A0A0D8ZQB3"/>
<feature type="transmembrane region" description="Helical" evidence="1">
    <location>
        <begin position="129"/>
        <end position="150"/>
    </location>
</feature>
<sequence>MVASRSWWQQYINTTIIESLPQQKGQNIKLKSQVLQRFQGPGGWLGIAALTIAMLIWNWKLLLATAIGAIVMSVVYVMHEWDWNALVADMRNSLNTPHRQFTLAAISGGVATVSTYMSASIWLDADSHWIAAGAILQGLGTLTVLILLVWQILGWQANHQESQLEQLLKDLSSTDSLKRLIAVRRLPRAIKRTRQEVYSPSAVAEYLQLLLIREQESVIREAAFDSLQVLAPAEQQPLDKLPALKRPKVATKQKVEA</sequence>
<evidence type="ECO:0008006" key="4">
    <source>
        <dbReference type="Google" id="ProtNLM"/>
    </source>
</evidence>
<keyword evidence="1" id="KW-1133">Transmembrane helix</keyword>
<dbReference type="STRING" id="1618023.UH38_15135"/>
<evidence type="ECO:0000256" key="1">
    <source>
        <dbReference type="SAM" id="Phobius"/>
    </source>
</evidence>
<feature type="transmembrane region" description="Helical" evidence="1">
    <location>
        <begin position="101"/>
        <end position="123"/>
    </location>
</feature>
<protein>
    <recommendedName>
        <fullName evidence="4">Armadillo-type fold-containing protein</fullName>
    </recommendedName>
</protein>
<keyword evidence="1" id="KW-0812">Transmembrane</keyword>